<dbReference type="InterPro" id="IPR020549">
    <property type="entry name" value="YbeY_CS"/>
</dbReference>
<keyword evidence="4" id="KW-0479">Metal-binding</keyword>
<dbReference type="GO" id="GO:0006364">
    <property type="term" value="P:rRNA processing"/>
    <property type="evidence" value="ECO:0007669"/>
    <property type="project" value="InterPro"/>
</dbReference>
<feature type="compositionally biased region" description="Low complexity" evidence="8">
    <location>
        <begin position="293"/>
        <end position="318"/>
    </location>
</feature>
<dbReference type="NCBIfam" id="TIGR00043">
    <property type="entry name" value="rRNA maturation RNase YbeY"/>
    <property type="match status" value="1"/>
</dbReference>
<keyword evidence="6" id="KW-0378">Hydrolase</keyword>
<dbReference type="Proteomes" id="UP001205105">
    <property type="component" value="Unassembled WGS sequence"/>
</dbReference>
<evidence type="ECO:0000256" key="3">
    <source>
        <dbReference type="ARBA" id="ARBA00022722"/>
    </source>
</evidence>
<keyword evidence="3" id="KW-0540">Nuclease</keyword>
<evidence type="ECO:0000313" key="9">
    <source>
        <dbReference type="EMBL" id="KAI7835317.1"/>
    </source>
</evidence>
<keyword evidence="10" id="KW-1185">Reference proteome</keyword>
<evidence type="ECO:0000313" key="10">
    <source>
        <dbReference type="Proteomes" id="UP001205105"/>
    </source>
</evidence>
<evidence type="ECO:0000256" key="1">
    <source>
        <dbReference type="ARBA" id="ARBA00001947"/>
    </source>
</evidence>
<dbReference type="GO" id="GO:0004222">
    <property type="term" value="F:metalloendopeptidase activity"/>
    <property type="evidence" value="ECO:0007669"/>
    <property type="project" value="InterPro"/>
</dbReference>
<dbReference type="PANTHER" id="PTHR46986">
    <property type="entry name" value="ENDORIBONUCLEASE YBEY, CHLOROPLASTIC"/>
    <property type="match status" value="1"/>
</dbReference>
<dbReference type="Gene3D" id="3.40.390.30">
    <property type="entry name" value="Metalloproteases ('zincins'), catalytic domain"/>
    <property type="match status" value="1"/>
</dbReference>
<evidence type="ECO:0000256" key="8">
    <source>
        <dbReference type="SAM" id="MobiDB-lite"/>
    </source>
</evidence>
<dbReference type="HAMAP" id="MF_00009">
    <property type="entry name" value="Endoribonucl_YbeY"/>
    <property type="match status" value="1"/>
</dbReference>
<evidence type="ECO:0000256" key="4">
    <source>
        <dbReference type="ARBA" id="ARBA00022723"/>
    </source>
</evidence>
<protein>
    <submittedName>
        <fullName evidence="9">Uncharacterized protein</fullName>
    </submittedName>
</protein>
<comment type="cofactor">
    <cofactor evidence="1">
        <name>Zn(2+)</name>
        <dbReference type="ChEBI" id="CHEBI:29105"/>
    </cofactor>
</comment>
<keyword evidence="7" id="KW-0862">Zinc</keyword>
<proteinExistence type="inferred from homology"/>
<dbReference type="PANTHER" id="PTHR46986:SF1">
    <property type="entry name" value="ENDORIBONUCLEASE YBEY, CHLOROPLASTIC"/>
    <property type="match status" value="1"/>
</dbReference>
<reference evidence="9" key="1">
    <citation type="submission" date="2020-11" db="EMBL/GenBank/DDBJ databases">
        <title>Chlorella ohadii genome sequencing and assembly.</title>
        <authorList>
            <person name="Murik O."/>
            <person name="Treves H."/>
            <person name="Kedem I."/>
            <person name="Shotland Y."/>
            <person name="Kaplan A."/>
        </authorList>
    </citation>
    <scope>NUCLEOTIDE SEQUENCE</scope>
    <source>
        <strain evidence="9">1</strain>
    </source>
</reference>
<evidence type="ECO:0000256" key="5">
    <source>
        <dbReference type="ARBA" id="ARBA00022759"/>
    </source>
</evidence>
<dbReference type="InterPro" id="IPR036412">
    <property type="entry name" value="HAD-like_sf"/>
</dbReference>
<evidence type="ECO:0000256" key="2">
    <source>
        <dbReference type="ARBA" id="ARBA00010875"/>
    </source>
</evidence>
<dbReference type="Gene3D" id="3.40.50.1000">
    <property type="entry name" value="HAD superfamily/HAD-like"/>
    <property type="match status" value="1"/>
</dbReference>
<evidence type="ECO:0000256" key="6">
    <source>
        <dbReference type="ARBA" id="ARBA00022801"/>
    </source>
</evidence>
<feature type="region of interest" description="Disordered" evidence="8">
    <location>
        <begin position="38"/>
        <end position="61"/>
    </location>
</feature>
<gene>
    <name evidence="9" type="ORF">COHA_010780</name>
</gene>
<accession>A0AAD5DD63</accession>
<dbReference type="SUPFAM" id="SSF56784">
    <property type="entry name" value="HAD-like"/>
    <property type="match status" value="1"/>
</dbReference>
<feature type="non-terminal residue" evidence="9">
    <location>
        <position position="1"/>
    </location>
</feature>
<dbReference type="AlphaFoldDB" id="A0AAD5DD63"/>
<organism evidence="9 10">
    <name type="scientific">Chlorella ohadii</name>
    <dbReference type="NCBI Taxonomy" id="2649997"/>
    <lineage>
        <taxon>Eukaryota</taxon>
        <taxon>Viridiplantae</taxon>
        <taxon>Chlorophyta</taxon>
        <taxon>core chlorophytes</taxon>
        <taxon>Trebouxiophyceae</taxon>
        <taxon>Chlorellales</taxon>
        <taxon>Chlorellaceae</taxon>
        <taxon>Chlorella clade</taxon>
        <taxon>Chlorella</taxon>
    </lineage>
</organism>
<dbReference type="InterPro" id="IPR002036">
    <property type="entry name" value="YbeY"/>
</dbReference>
<dbReference type="PROSITE" id="PS01306">
    <property type="entry name" value="UPF0054"/>
    <property type="match status" value="1"/>
</dbReference>
<dbReference type="GO" id="GO:0046872">
    <property type="term" value="F:metal ion binding"/>
    <property type="evidence" value="ECO:0007669"/>
    <property type="project" value="UniProtKB-KW"/>
</dbReference>
<name>A0AAD5DD63_9CHLO</name>
<dbReference type="SUPFAM" id="SSF55486">
    <property type="entry name" value="Metalloproteases ('zincins'), catalytic domain"/>
    <property type="match status" value="1"/>
</dbReference>
<dbReference type="InterPro" id="IPR023214">
    <property type="entry name" value="HAD_sf"/>
</dbReference>
<dbReference type="Pfam" id="PF02130">
    <property type="entry name" value="YbeY"/>
    <property type="match status" value="1"/>
</dbReference>
<dbReference type="GO" id="GO:0004519">
    <property type="term" value="F:endonuclease activity"/>
    <property type="evidence" value="ECO:0007669"/>
    <property type="project" value="UniProtKB-KW"/>
</dbReference>
<keyword evidence="5" id="KW-0255">Endonuclease</keyword>
<evidence type="ECO:0000256" key="7">
    <source>
        <dbReference type="ARBA" id="ARBA00022833"/>
    </source>
</evidence>
<dbReference type="EMBL" id="JADXDR010000296">
    <property type="protein sequence ID" value="KAI7835317.1"/>
    <property type="molecule type" value="Genomic_DNA"/>
</dbReference>
<comment type="caution">
    <text evidence="9">The sequence shown here is derived from an EMBL/GenBank/DDBJ whole genome shotgun (WGS) entry which is preliminary data.</text>
</comment>
<feature type="region of interest" description="Disordered" evidence="8">
    <location>
        <begin position="272"/>
        <end position="324"/>
    </location>
</feature>
<comment type="similarity">
    <text evidence="2">Belongs to the endoribonuclease YbeY family.</text>
</comment>
<dbReference type="Pfam" id="PF08282">
    <property type="entry name" value="Hydrolase_3"/>
    <property type="match status" value="1"/>
</dbReference>
<feature type="compositionally biased region" description="Gly residues" evidence="8">
    <location>
        <begin position="52"/>
        <end position="61"/>
    </location>
</feature>
<dbReference type="InterPro" id="IPR023091">
    <property type="entry name" value="MetalPrtase_cat_dom_sf_prd"/>
</dbReference>
<sequence length="456" mass="46887">MPLPARLCRAAAATQPATLQRALRALLGARDLCTRPRACPQAAPHSRWQPAGSGGGGSGGARLVGVLQQRQQLHSSHAWRARAFSEADIKADVGVMIEGEPAGMSEAQLEQLCEQLYADGLAVAKQAVLYVLAEEEEEREEPPAPLELSLVVCDDAHITELNREWRGVDGPTDVLSFELEDDEDETGCKPELPVNVLGDVVISLDTAARQAAERRYALLDEARVLLVHGVLHLMGYDHEEGPEEAEEMAAAEQHILKALGWKGQGLITAVGGAGEGLHGDDDQGSSGSGSSSGRGASLHMPEGGPSSSAAAAAASGGSAEERVKRWRTRAEAQLLALDMDGTLLDSRSRVLPSSVAAIRAALDRGVTVFLATGKARPAAGGGAAPSGGAGGGQEDTLGLGLLPFAVAEAALFDDSPAAAHTLPMAVADFVLGDDFGGGGGGAAGAGLRDSQGSDFS</sequence>